<evidence type="ECO:0000256" key="7">
    <source>
        <dbReference type="ARBA" id="ARBA00023136"/>
    </source>
</evidence>
<dbReference type="OrthoDB" id="446044at2759"/>
<keyword evidence="6" id="KW-1133">Transmembrane helix</keyword>
<feature type="repeat" description="Solcar" evidence="8">
    <location>
        <begin position="1"/>
        <end position="76"/>
    </location>
</feature>
<reference evidence="10 11" key="1">
    <citation type="submission" date="2016-02" db="EMBL/GenBank/DDBJ databases">
        <title>Complete genome sequence and transcriptome regulation of the pentose utilising yeast Sugiyamaella lignohabitans.</title>
        <authorList>
            <person name="Bellasio M."/>
            <person name="Peymann A."/>
            <person name="Valli M."/>
            <person name="Sipitzky M."/>
            <person name="Graf A."/>
            <person name="Sauer M."/>
            <person name="Marx H."/>
            <person name="Mattanovich D."/>
        </authorList>
    </citation>
    <scope>NUCLEOTIDE SEQUENCE [LARGE SCALE GENOMIC DNA]</scope>
    <source>
        <strain evidence="10 11">CBS 10342</strain>
    </source>
</reference>
<keyword evidence="11" id="KW-1185">Reference proteome</keyword>
<dbReference type="EMBL" id="CP014503">
    <property type="protein sequence ID" value="ANB14633.1"/>
    <property type="molecule type" value="Genomic_DNA"/>
</dbReference>
<dbReference type="InterPro" id="IPR018108">
    <property type="entry name" value="MCP_transmembrane"/>
</dbReference>
<dbReference type="GO" id="GO:0015867">
    <property type="term" value="P:ATP transport"/>
    <property type="evidence" value="ECO:0007669"/>
    <property type="project" value="EnsemblFungi"/>
</dbReference>
<evidence type="ECO:0000313" key="10">
    <source>
        <dbReference type="EMBL" id="ANB14633.1"/>
    </source>
</evidence>
<dbReference type="Proteomes" id="UP000189580">
    <property type="component" value="Chromosome b"/>
</dbReference>
<sequence>MLGALAGALAQIFTIPISVVTTKQQTSDVQQSLVATAKDVIGEDGVSGLWRGLKASLVLVVNPSITYGSFERLKQVLFANKPTLSAGDNFLLGALSKAMATIATQPMIVAKVMQQSSDKRRRQYKSFVDALVYLSKNEGLKGLFKGLGPQISKGVLVQGLLFMIKDQVELFLILFFRLIKQRLALAT</sequence>
<proteinExistence type="inferred from homology"/>
<evidence type="ECO:0000256" key="6">
    <source>
        <dbReference type="ARBA" id="ARBA00022989"/>
    </source>
</evidence>
<dbReference type="PANTHER" id="PTHR45939">
    <property type="entry name" value="PEROXISOMAL MEMBRANE PROTEIN PMP34-RELATED"/>
    <property type="match status" value="1"/>
</dbReference>
<organism evidence="10 11">
    <name type="scientific">Sugiyamaella lignohabitans</name>
    <dbReference type="NCBI Taxonomy" id="796027"/>
    <lineage>
        <taxon>Eukaryota</taxon>
        <taxon>Fungi</taxon>
        <taxon>Dikarya</taxon>
        <taxon>Ascomycota</taxon>
        <taxon>Saccharomycotina</taxon>
        <taxon>Dipodascomycetes</taxon>
        <taxon>Dipodascales</taxon>
        <taxon>Trichomonascaceae</taxon>
        <taxon>Sugiyamaella</taxon>
    </lineage>
</organism>
<evidence type="ECO:0000256" key="4">
    <source>
        <dbReference type="ARBA" id="ARBA00022692"/>
    </source>
</evidence>
<accession>A0A167EZ81</accession>
<keyword evidence="4 8" id="KW-0812">Transmembrane</keyword>
<feature type="repeat" description="Solcar" evidence="8">
    <location>
        <begin position="88"/>
        <end position="171"/>
    </location>
</feature>
<dbReference type="SUPFAM" id="SSF103506">
    <property type="entry name" value="Mitochondrial carrier"/>
    <property type="match status" value="1"/>
</dbReference>
<comment type="similarity">
    <text evidence="2 9">Belongs to the mitochondrial carrier (TC 2.A.29) family.</text>
</comment>
<dbReference type="RefSeq" id="XP_018737110.1">
    <property type="nucleotide sequence ID" value="XM_018879169.1"/>
</dbReference>
<dbReference type="InterPro" id="IPR023395">
    <property type="entry name" value="MCP_dom_sf"/>
</dbReference>
<evidence type="ECO:0000256" key="9">
    <source>
        <dbReference type="RuleBase" id="RU000488"/>
    </source>
</evidence>
<dbReference type="PANTHER" id="PTHR45939:SF1">
    <property type="entry name" value="MITOCHONDRIAL THIAMINE PYROPHOSPHATE CARRIER 1-RELATED"/>
    <property type="match status" value="1"/>
</dbReference>
<dbReference type="Gene3D" id="1.50.40.10">
    <property type="entry name" value="Mitochondrial carrier domain"/>
    <property type="match status" value="1"/>
</dbReference>
<dbReference type="AlphaFoldDB" id="A0A167EZ81"/>
<comment type="subcellular location">
    <subcellularLocation>
        <location evidence="1">Membrane</location>
        <topology evidence="1">Multi-pass membrane protein</topology>
    </subcellularLocation>
</comment>
<dbReference type="GeneID" id="30034127"/>
<evidence type="ECO:0000313" key="11">
    <source>
        <dbReference type="Proteomes" id="UP000189580"/>
    </source>
</evidence>
<dbReference type="InterPro" id="IPR052217">
    <property type="entry name" value="Mito/Peroxisomal_Carrier"/>
</dbReference>
<keyword evidence="5" id="KW-0677">Repeat</keyword>
<keyword evidence="7 8" id="KW-0472">Membrane</keyword>
<evidence type="ECO:0000256" key="2">
    <source>
        <dbReference type="ARBA" id="ARBA00006375"/>
    </source>
</evidence>
<dbReference type="GO" id="GO:0015217">
    <property type="term" value="F:ADP transmembrane transporter activity"/>
    <property type="evidence" value="ECO:0007669"/>
    <property type="project" value="TreeGrafter"/>
</dbReference>
<protein>
    <submittedName>
        <fullName evidence="10">Ant1p</fullName>
    </submittedName>
</protein>
<gene>
    <name evidence="10" type="primary">ANT1</name>
    <name evidence="10" type="ORF">AWJ20_2238</name>
</gene>
<dbReference type="Pfam" id="PF00153">
    <property type="entry name" value="Mito_carr"/>
    <property type="match status" value="2"/>
</dbReference>
<dbReference type="GO" id="GO:0006635">
    <property type="term" value="P:fatty acid beta-oxidation"/>
    <property type="evidence" value="ECO:0007669"/>
    <property type="project" value="EnsemblFungi"/>
</dbReference>
<evidence type="ECO:0000256" key="1">
    <source>
        <dbReference type="ARBA" id="ARBA00004141"/>
    </source>
</evidence>
<name>A0A167EZ81_9ASCO</name>
<dbReference type="GO" id="GO:0007031">
    <property type="term" value="P:peroxisome organization"/>
    <property type="evidence" value="ECO:0007669"/>
    <property type="project" value="EnsemblFungi"/>
</dbReference>
<evidence type="ECO:0000256" key="3">
    <source>
        <dbReference type="ARBA" id="ARBA00022448"/>
    </source>
</evidence>
<dbReference type="GO" id="GO:0005778">
    <property type="term" value="C:peroxisomal membrane"/>
    <property type="evidence" value="ECO:0007669"/>
    <property type="project" value="EnsemblFungi"/>
</dbReference>
<dbReference type="KEGG" id="slb:AWJ20_2238"/>
<keyword evidence="3 9" id="KW-0813">Transport</keyword>
<evidence type="ECO:0000256" key="8">
    <source>
        <dbReference type="PROSITE-ProRule" id="PRU00282"/>
    </source>
</evidence>
<dbReference type="PROSITE" id="PS50920">
    <property type="entry name" value="SOLCAR"/>
    <property type="match status" value="2"/>
</dbReference>
<evidence type="ECO:0000256" key="5">
    <source>
        <dbReference type="ARBA" id="ARBA00022737"/>
    </source>
</evidence>